<keyword evidence="7" id="KW-1185">Reference proteome</keyword>
<dbReference type="PANTHER" id="PTHR48046">
    <property type="entry name" value="UDP-GLYCOSYLTRANSFERASE 72E1"/>
    <property type="match status" value="1"/>
</dbReference>
<gene>
    <name evidence="6" type="ORF">FCM35_KLT05699</name>
</gene>
<evidence type="ECO:0000256" key="4">
    <source>
        <dbReference type="RuleBase" id="RU003718"/>
    </source>
</evidence>
<keyword evidence="2 4" id="KW-0328">Glycosyltransferase</keyword>
<evidence type="ECO:0000313" key="6">
    <source>
        <dbReference type="EMBL" id="KAF3328621.1"/>
    </source>
</evidence>
<dbReference type="Gene3D" id="3.40.50.2000">
    <property type="entry name" value="Glycogen Phosphorylase B"/>
    <property type="match status" value="2"/>
</dbReference>
<dbReference type="PROSITE" id="PS00375">
    <property type="entry name" value="UDPGT"/>
    <property type="match status" value="1"/>
</dbReference>
<dbReference type="AlphaFoldDB" id="A0A833QVR9"/>
<organism evidence="6 7">
    <name type="scientific">Carex littledalei</name>
    <dbReference type="NCBI Taxonomy" id="544730"/>
    <lineage>
        <taxon>Eukaryota</taxon>
        <taxon>Viridiplantae</taxon>
        <taxon>Streptophyta</taxon>
        <taxon>Embryophyta</taxon>
        <taxon>Tracheophyta</taxon>
        <taxon>Spermatophyta</taxon>
        <taxon>Magnoliopsida</taxon>
        <taxon>Liliopsida</taxon>
        <taxon>Poales</taxon>
        <taxon>Cyperaceae</taxon>
        <taxon>Cyperoideae</taxon>
        <taxon>Cariceae</taxon>
        <taxon>Carex</taxon>
        <taxon>Carex subgen. Euthyceras</taxon>
    </lineage>
</organism>
<evidence type="ECO:0000256" key="2">
    <source>
        <dbReference type="ARBA" id="ARBA00022676"/>
    </source>
</evidence>
<dbReference type="OrthoDB" id="5835829at2759"/>
<dbReference type="Pfam" id="PF00201">
    <property type="entry name" value="UDPGT"/>
    <property type="match status" value="1"/>
</dbReference>
<evidence type="ECO:0000256" key="3">
    <source>
        <dbReference type="ARBA" id="ARBA00022679"/>
    </source>
</evidence>
<dbReference type="SUPFAM" id="SSF53756">
    <property type="entry name" value="UDP-Glycosyltransferase/glycogen phosphorylase"/>
    <property type="match status" value="1"/>
</dbReference>
<keyword evidence="3 4" id="KW-0808">Transferase</keyword>
<evidence type="ECO:0000256" key="1">
    <source>
        <dbReference type="ARBA" id="ARBA00009995"/>
    </source>
</evidence>
<comment type="similarity">
    <text evidence="1 4">Belongs to the UDP-glycosyltransferase family.</text>
</comment>
<evidence type="ECO:0000256" key="5">
    <source>
        <dbReference type="RuleBase" id="RU362057"/>
    </source>
</evidence>
<dbReference type="FunFam" id="3.40.50.2000:FF:000056">
    <property type="entry name" value="Glycosyltransferase"/>
    <property type="match status" value="1"/>
</dbReference>
<proteinExistence type="inferred from homology"/>
<dbReference type="PANTHER" id="PTHR48046:SF6">
    <property type="entry name" value="GLYCOSYLTRANSFERASE"/>
    <property type="match status" value="1"/>
</dbReference>
<dbReference type="Proteomes" id="UP000623129">
    <property type="component" value="Unassembled WGS sequence"/>
</dbReference>
<dbReference type="InterPro" id="IPR035595">
    <property type="entry name" value="UDP_glycos_trans_CS"/>
</dbReference>
<reference evidence="6" key="1">
    <citation type="submission" date="2020-01" db="EMBL/GenBank/DDBJ databases">
        <title>Genome sequence of Kobresia littledalei, the first chromosome-level genome in the family Cyperaceae.</title>
        <authorList>
            <person name="Qu G."/>
        </authorList>
    </citation>
    <scope>NUCLEOTIDE SEQUENCE</scope>
    <source>
        <strain evidence="6">C.B.Clarke</strain>
        <tissue evidence="6">Leaf</tissue>
    </source>
</reference>
<accession>A0A833QVR9</accession>
<name>A0A833QVR9_9POAL</name>
<evidence type="ECO:0000313" key="7">
    <source>
        <dbReference type="Proteomes" id="UP000623129"/>
    </source>
</evidence>
<dbReference type="InterPro" id="IPR002213">
    <property type="entry name" value="UDP_glucos_trans"/>
</dbReference>
<dbReference type="GO" id="GO:0008194">
    <property type="term" value="F:UDP-glycosyltransferase activity"/>
    <property type="evidence" value="ECO:0007669"/>
    <property type="project" value="InterPro"/>
</dbReference>
<dbReference type="EMBL" id="SWLB01000015">
    <property type="protein sequence ID" value="KAF3328621.1"/>
    <property type="molecule type" value="Genomic_DNA"/>
</dbReference>
<comment type="caution">
    <text evidence="6">The sequence shown here is derived from an EMBL/GenBank/DDBJ whole genome shotgun (WGS) entry which is preliminary data.</text>
</comment>
<dbReference type="CDD" id="cd03784">
    <property type="entry name" value="GT1_Gtf-like"/>
    <property type="match status" value="1"/>
</dbReference>
<dbReference type="EC" id="2.4.1.-" evidence="5"/>
<sequence length="453" mass="49379">MEIQGSTAHLALLCSPGMGHLIPFAQLASRLAKVYNIAITLLINSENPSNPAYLSLLDSLPDGVDAVTLPLPPPNSIPEGGSPMTKIILTVISSLPHVHSNLTRLISTKSLSALVIDLFSFPAKEMAGQLGLPCYLFYPSPCTALALNFHAPELVKSYQGEFKDLPEPVKLPGCIPISGPDLVEPLQDRTTEMYHGFLQLCTQLFDMKGILVNTYEELEPGVVKTLREPDEVRPPVYAVGPLTRPIESEADRTHESITWLDLQPDKSVVYVALGSWGILNQEQVRELALGLELSGHRFVWVITGCSDALPEGFEEKTKEIGHVVTSWAPQLAILKHKSIGLFLTHCGWSSVLESVTSGVPMVSLPMYAEQRLNAALLTDGAKVCFRPKESESGLIPRDEIVRVVKCVIEGEEGEVLRKRVGELKNAAVHALLEGGSSYQAMAEVVEVWNKNVA</sequence>
<protein>
    <recommendedName>
        <fullName evidence="5">Glycosyltransferase</fullName>
        <ecNumber evidence="5">2.4.1.-</ecNumber>
    </recommendedName>
</protein>